<feature type="non-terminal residue" evidence="2">
    <location>
        <position position="63"/>
    </location>
</feature>
<evidence type="ECO:0000313" key="2">
    <source>
        <dbReference type="EMBL" id="SVC96856.1"/>
    </source>
</evidence>
<feature type="transmembrane region" description="Helical" evidence="1">
    <location>
        <begin position="45"/>
        <end position="62"/>
    </location>
</feature>
<organism evidence="2">
    <name type="scientific">marine metagenome</name>
    <dbReference type="NCBI Taxonomy" id="408172"/>
    <lineage>
        <taxon>unclassified sequences</taxon>
        <taxon>metagenomes</taxon>
        <taxon>ecological metagenomes</taxon>
    </lineage>
</organism>
<accession>A0A382RGU0</accession>
<dbReference type="InterPro" id="IPR036259">
    <property type="entry name" value="MFS_trans_sf"/>
</dbReference>
<gene>
    <name evidence="2" type="ORF">METZ01_LOCUS349710</name>
</gene>
<reference evidence="2" key="1">
    <citation type="submission" date="2018-05" db="EMBL/GenBank/DDBJ databases">
        <authorList>
            <person name="Lanie J.A."/>
            <person name="Ng W.-L."/>
            <person name="Kazmierczak K.M."/>
            <person name="Andrzejewski T.M."/>
            <person name="Davidsen T.M."/>
            <person name="Wayne K.J."/>
            <person name="Tettelin H."/>
            <person name="Glass J.I."/>
            <person name="Rusch D."/>
            <person name="Podicherti R."/>
            <person name="Tsui H.-C.T."/>
            <person name="Winkler M.E."/>
        </authorList>
    </citation>
    <scope>NUCLEOTIDE SEQUENCE</scope>
</reference>
<dbReference type="AlphaFoldDB" id="A0A382RGU0"/>
<feature type="transmembrane region" description="Helical" evidence="1">
    <location>
        <begin position="9"/>
        <end position="30"/>
    </location>
</feature>
<name>A0A382RGU0_9ZZZZ</name>
<dbReference type="SUPFAM" id="SSF103473">
    <property type="entry name" value="MFS general substrate transporter"/>
    <property type="match status" value="1"/>
</dbReference>
<evidence type="ECO:0000256" key="1">
    <source>
        <dbReference type="SAM" id="Phobius"/>
    </source>
</evidence>
<sequence length="63" mass="6507">MSETNRSRLLWAGFMAILAAGVGFSIRAGILGQWADQYGFTGSDLGLITGGGLTGFGIVILLS</sequence>
<keyword evidence="1" id="KW-0812">Transmembrane</keyword>
<proteinExistence type="predicted"/>
<dbReference type="EMBL" id="UINC01121584">
    <property type="protein sequence ID" value="SVC96856.1"/>
    <property type="molecule type" value="Genomic_DNA"/>
</dbReference>
<protein>
    <submittedName>
        <fullName evidence="2">Uncharacterized protein</fullName>
    </submittedName>
</protein>
<keyword evidence="1" id="KW-0472">Membrane</keyword>
<keyword evidence="1" id="KW-1133">Transmembrane helix</keyword>